<gene>
    <name evidence="4" type="ORF">GA0070561_3674</name>
</gene>
<feature type="domain" description="Glycosyltransferase subfamily 4-like N-terminal" evidence="3">
    <location>
        <begin position="23"/>
        <end position="203"/>
    </location>
</feature>
<protein>
    <submittedName>
        <fullName evidence="4">Glycosyltransferase involved in cell wall bisynthesis</fullName>
    </submittedName>
</protein>
<dbReference type="SUPFAM" id="SSF53756">
    <property type="entry name" value="UDP-Glycosyltransferase/glycogen phosphorylase"/>
    <property type="match status" value="1"/>
</dbReference>
<name>A0A1C4XSM5_9ACTN</name>
<dbReference type="EMBL" id="FMCR01000003">
    <property type="protein sequence ID" value="SCF11448.1"/>
    <property type="molecule type" value="Genomic_DNA"/>
</dbReference>
<dbReference type="RefSeq" id="WP_091401509.1">
    <property type="nucleotide sequence ID" value="NZ_FMCR01000003.1"/>
</dbReference>
<dbReference type="AlphaFoldDB" id="A0A1C4XSM5"/>
<dbReference type="PANTHER" id="PTHR45947">
    <property type="entry name" value="SULFOQUINOVOSYL TRANSFERASE SQD2"/>
    <property type="match status" value="1"/>
</dbReference>
<dbReference type="InterPro" id="IPR028098">
    <property type="entry name" value="Glyco_trans_4-like_N"/>
</dbReference>
<evidence type="ECO:0000313" key="5">
    <source>
        <dbReference type="Proteomes" id="UP000198864"/>
    </source>
</evidence>
<evidence type="ECO:0000259" key="3">
    <source>
        <dbReference type="Pfam" id="PF13579"/>
    </source>
</evidence>
<keyword evidence="2 4" id="KW-0808">Transferase</keyword>
<evidence type="ECO:0000256" key="1">
    <source>
        <dbReference type="ARBA" id="ARBA00022676"/>
    </source>
</evidence>
<dbReference type="STRING" id="285676.GA0070561_3674"/>
<dbReference type="CDD" id="cd03794">
    <property type="entry name" value="GT4_WbuB-like"/>
    <property type="match status" value="1"/>
</dbReference>
<evidence type="ECO:0000313" key="4">
    <source>
        <dbReference type="EMBL" id="SCF11448.1"/>
    </source>
</evidence>
<dbReference type="Gene3D" id="3.40.50.2000">
    <property type="entry name" value="Glycogen Phosphorylase B"/>
    <property type="match status" value="2"/>
</dbReference>
<dbReference type="Proteomes" id="UP000198864">
    <property type="component" value="Unassembled WGS sequence"/>
</dbReference>
<dbReference type="InterPro" id="IPR050194">
    <property type="entry name" value="Glycosyltransferase_grp1"/>
</dbReference>
<sequence length="416" mass="45871">MRIGIITQWYDPEGGSAVLPGIISRSLVALGHEVHVLTGFPNYPSGQLSPGYRIRPYRFEKMNGVSVHRVPLVPSHDRSAVRRAANYLSFAASAAARLDLLRKVDVWLVYSSPATVALPAMMARWLHGRPYVILMEDLWPDTLAESDYVRPGRRTDLIIRMLTRFCDSAHRNASSVAVIAPGMADILNSRGVPRDKLSVVYNWVDERVFRPRTPDPQMAASLGLQGFVVMYAGSMGNLQGLDVAVDALEYLADIPDLTLVFAGSGVEERRLRESAARYAPGRVVFLGQQPIERMVELMPLGDVQLISLRDQPFLRSIMPSKVQSTLACGRPIVAALAGDAARLVDESGAGFVAPPGDPYALADAIRRMYELGAEKREELGRSGRQFYLERLSERVGSVALARQLEKAVRDHVPADR</sequence>
<evidence type="ECO:0000256" key="2">
    <source>
        <dbReference type="ARBA" id="ARBA00022679"/>
    </source>
</evidence>
<organism evidence="4 5">
    <name type="scientific">Micromonospora saelicesensis</name>
    <dbReference type="NCBI Taxonomy" id="285676"/>
    <lineage>
        <taxon>Bacteria</taxon>
        <taxon>Bacillati</taxon>
        <taxon>Actinomycetota</taxon>
        <taxon>Actinomycetes</taxon>
        <taxon>Micromonosporales</taxon>
        <taxon>Micromonosporaceae</taxon>
        <taxon>Micromonospora</taxon>
    </lineage>
</organism>
<dbReference type="Pfam" id="PF13579">
    <property type="entry name" value="Glyco_trans_4_4"/>
    <property type="match status" value="1"/>
</dbReference>
<reference evidence="4 5" key="1">
    <citation type="submission" date="2016-06" db="EMBL/GenBank/DDBJ databases">
        <authorList>
            <person name="Kjaerup R.B."/>
            <person name="Dalgaard T.S."/>
            <person name="Juul-Madsen H.R."/>
        </authorList>
    </citation>
    <scope>NUCLEOTIDE SEQUENCE [LARGE SCALE GENOMIC DNA]</scope>
    <source>
        <strain evidence="4 5">DSM 44871</strain>
    </source>
</reference>
<dbReference type="GO" id="GO:0016758">
    <property type="term" value="F:hexosyltransferase activity"/>
    <property type="evidence" value="ECO:0007669"/>
    <property type="project" value="TreeGrafter"/>
</dbReference>
<dbReference type="PANTHER" id="PTHR45947:SF3">
    <property type="entry name" value="SULFOQUINOVOSYL TRANSFERASE SQD2"/>
    <property type="match status" value="1"/>
</dbReference>
<dbReference type="GO" id="GO:1901137">
    <property type="term" value="P:carbohydrate derivative biosynthetic process"/>
    <property type="evidence" value="ECO:0007669"/>
    <property type="project" value="UniProtKB-ARBA"/>
</dbReference>
<accession>A0A1C4XSM5</accession>
<keyword evidence="1" id="KW-0328">Glycosyltransferase</keyword>
<proteinExistence type="predicted"/>
<dbReference type="Pfam" id="PF13692">
    <property type="entry name" value="Glyco_trans_1_4"/>
    <property type="match status" value="1"/>
</dbReference>